<feature type="transmembrane region" description="Helical" evidence="6">
    <location>
        <begin position="305"/>
        <end position="324"/>
    </location>
</feature>
<dbReference type="InterPro" id="IPR050189">
    <property type="entry name" value="MFS_Efflux_Transporters"/>
</dbReference>
<dbReference type="SUPFAM" id="SSF103473">
    <property type="entry name" value="MFS general substrate transporter"/>
    <property type="match status" value="1"/>
</dbReference>
<dbReference type="AlphaFoldDB" id="A0A1S1HR37"/>
<feature type="transmembrane region" description="Helical" evidence="6">
    <location>
        <begin position="46"/>
        <end position="72"/>
    </location>
</feature>
<feature type="transmembrane region" description="Helical" evidence="6">
    <location>
        <begin position="336"/>
        <end position="355"/>
    </location>
</feature>
<keyword evidence="9" id="KW-1185">Reference proteome</keyword>
<dbReference type="RefSeq" id="WP_070927986.1">
    <property type="nucleotide sequence ID" value="NZ_VAUE01000012.1"/>
</dbReference>
<feature type="transmembrane region" description="Helical" evidence="6">
    <location>
        <begin position="108"/>
        <end position="129"/>
    </location>
</feature>
<organism evidence="8 9">
    <name type="scientific">Providencia stuartii</name>
    <dbReference type="NCBI Taxonomy" id="588"/>
    <lineage>
        <taxon>Bacteria</taxon>
        <taxon>Pseudomonadati</taxon>
        <taxon>Pseudomonadota</taxon>
        <taxon>Gammaproteobacteria</taxon>
        <taxon>Enterobacterales</taxon>
        <taxon>Morganellaceae</taxon>
        <taxon>Providencia</taxon>
    </lineage>
</organism>
<dbReference type="GO" id="GO:0022857">
    <property type="term" value="F:transmembrane transporter activity"/>
    <property type="evidence" value="ECO:0007669"/>
    <property type="project" value="InterPro"/>
</dbReference>
<dbReference type="Gene3D" id="1.20.1250.20">
    <property type="entry name" value="MFS general substrate transporter like domains"/>
    <property type="match status" value="2"/>
</dbReference>
<dbReference type="PANTHER" id="PTHR43124">
    <property type="entry name" value="PURINE EFFLUX PUMP PBUE"/>
    <property type="match status" value="1"/>
</dbReference>
<dbReference type="CDD" id="cd17324">
    <property type="entry name" value="MFS_NepI_like"/>
    <property type="match status" value="1"/>
</dbReference>
<evidence type="ECO:0000313" key="8">
    <source>
        <dbReference type="EMBL" id="OHT23871.1"/>
    </source>
</evidence>
<proteinExistence type="predicted"/>
<sequence length="385" mass="41613">MIETSTIKYSWWPVIAASLATFAVVTTEMLPIGLLNPIVEQFSVSFSSVSLLMTIPAMVAAISSPLIVLFTGRFDRKTVLLFGAMLLVMCNFVAAVTPYFWLLLLSRFFVGICIGIIWANAGGLAPRLVAVKHIGFATSLIFGGVAAASVIGIPLGVLIGEWLGWRGVFMAMGGFSLLLLFFMAYSLPSLPSLQIPTISLFIKQIKRPVITIGLSITLLIVAAHFMAFTYIRPLLTVEGQINGQQLSGILLIYGLAGIAGNFVLGLCASRWLTSTIITIIWGICASLTIFILLPINSITGSITMLLWGFMYGGVSVVLMTWMIIHSHKYIEITSSLYIAFFNLGIAAGSTLGGFTVALSDFYTNLSIALLLLLATLILLLSYRKD</sequence>
<feature type="transmembrane region" description="Helical" evidence="6">
    <location>
        <begin position="165"/>
        <end position="187"/>
    </location>
</feature>
<name>A0A1S1HR37_PROST</name>
<dbReference type="InterPro" id="IPR011701">
    <property type="entry name" value="MFS"/>
</dbReference>
<comment type="subcellular location">
    <subcellularLocation>
        <location evidence="1">Cell membrane</location>
        <topology evidence="1">Multi-pass membrane protein</topology>
    </subcellularLocation>
</comment>
<protein>
    <recommendedName>
        <fullName evidence="7">Major facilitator superfamily (MFS) profile domain-containing protein</fullName>
    </recommendedName>
</protein>
<evidence type="ECO:0000256" key="1">
    <source>
        <dbReference type="ARBA" id="ARBA00004651"/>
    </source>
</evidence>
<dbReference type="PANTHER" id="PTHR43124:SF3">
    <property type="entry name" value="CHLORAMPHENICOL EFFLUX PUMP RV0191"/>
    <property type="match status" value="1"/>
</dbReference>
<dbReference type="OrthoDB" id="9812189at2"/>
<feature type="transmembrane region" description="Helical" evidence="6">
    <location>
        <begin position="136"/>
        <end position="159"/>
    </location>
</feature>
<dbReference type="InterPro" id="IPR036259">
    <property type="entry name" value="MFS_trans_sf"/>
</dbReference>
<evidence type="ECO:0000256" key="4">
    <source>
        <dbReference type="ARBA" id="ARBA00022989"/>
    </source>
</evidence>
<comment type="caution">
    <text evidence="8">The sequence shown here is derived from an EMBL/GenBank/DDBJ whole genome shotgun (WGS) entry which is preliminary data.</text>
</comment>
<reference evidence="8 9" key="1">
    <citation type="submission" date="2016-03" db="EMBL/GenBank/DDBJ databases">
        <title>Genome sequence of Providencia stuartii strain, isolated from the salivary glands of larval Lucilia sericata.</title>
        <authorList>
            <person name="Yuan Y."/>
            <person name="Zhang Y."/>
            <person name="Fu S."/>
            <person name="Crippen T.L."/>
            <person name="Visi D."/>
            <person name="Benbow M.E."/>
            <person name="Allen M."/>
            <person name="Tomberlin J.K."/>
            <person name="Sze S.-H."/>
            <person name="Tarone A.M."/>
        </authorList>
    </citation>
    <scope>NUCLEOTIDE SEQUENCE [LARGE SCALE GENOMIC DNA]</scope>
    <source>
        <strain evidence="8 9">Crippen</strain>
    </source>
</reference>
<evidence type="ECO:0000313" key="9">
    <source>
        <dbReference type="Proteomes" id="UP000179588"/>
    </source>
</evidence>
<dbReference type="InterPro" id="IPR020846">
    <property type="entry name" value="MFS_dom"/>
</dbReference>
<feature type="transmembrane region" description="Helical" evidence="6">
    <location>
        <begin position="361"/>
        <end position="382"/>
    </location>
</feature>
<accession>A0A1S1HR37</accession>
<evidence type="ECO:0000256" key="5">
    <source>
        <dbReference type="ARBA" id="ARBA00023136"/>
    </source>
</evidence>
<dbReference type="EMBL" id="LVIE01000168">
    <property type="protein sequence ID" value="OHT23871.1"/>
    <property type="molecule type" value="Genomic_DNA"/>
</dbReference>
<feature type="transmembrane region" description="Helical" evidence="6">
    <location>
        <begin position="243"/>
        <end position="264"/>
    </location>
</feature>
<evidence type="ECO:0000256" key="3">
    <source>
        <dbReference type="ARBA" id="ARBA00022692"/>
    </source>
</evidence>
<dbReference type="PROSITE" id="PS50850">
    <property type="entry name" value="MFS"/>
    <property type="match status" value="1"/>
</dbReference>
<keyword evidence="3 6" id="KW-0812">Transmembrane</keyword>
<dbReference type="Proteomes" id="UP000179588">
    <property type="component" value="Unassembled WGS sequence"/>
</dbReference>
<evidence type="ECO:0000256" key="2">
    <source>
        <dbReference type="ARBA" id="ARBA00022475"/>
    </source>
</evidence>
<feature type="transmembrane region" description="Helical" evidence="6">
    <location>
        <begin position="79"/>
        <end position="102"/>
    </location>
</feature>
<dbReference type="GO" id="GO:0005886">
    <property type="term" value="C:plasma membrane"/>
    <property type="evidence" value="ECO:0007669"/>
    <property type="project" value="UniProtKB-SubCell"/>
</dbReference>
<feature type="transmembrane region" description="Helical" evidence="6">
    <location>
        <begin position="208"/>
        <end position="231"/>
    </location>
</feature>
<gene>
    <name evidence="8" type="ORF">A3Q29_04105</name>
</gene>
<feature type="transmembrane region" description="Helical" evidence="6">
    <location>
        <begin position="12"/>
        <end position="34"/>
    </location>
</feature>
<keyword evidence="4 6" id="KW-1133">Transmembrane helix</keyword>
<dbReference type="Pfam" id="PF07690">
    <property type="entry name" value="MFS_1"/>
    <property type="match status" value="1"/>
</dbReference>
<evidence type="ECO:0000256" key="6">
    <source>
        <dbReference type="SAM" id="Phobius"/>
    </source>
</evidence>
<keyword evidence="2" id="KW-1003">Cell membrane</keyword>
<keyword evidence="5 6" id="KW-0472">Membrane</keyword>
<evidence type="ECO:0000259" key="7">
    <source>
        <dbReference type="PROSITE" id="PS50850"/>
    </source>
</evidence>
<feature type="transmembrane region" description="Helical" evidence="6">
    <location>
        <begin position="271"/>
        <end position="293"/>
    </location>
</feature>
<feature type="domain" description="Major facilitator superfamily (MFS) profile" evidence="7">
    <location>
        <begin position="13"/>
        <end position="385"/>
    </location>
</feature>